<evidence type="ECO:0000256" key="5">
    <source>
        <dbReference type="SAM" id="MobiDB-lite"/>
    </source>
</evidence>
<keyword evidence="8" id="KW-1185">Reference proteome</keyword>
<organism evidence="7 8">
    <name type="scientific">Xenorhabdus japonica</name>
    <dbReference type="NCBI Taxonomy" id="53341"/>
    <lineage>
        <taxon>Bacteria</taxon>
        <taxon>Pseudomonadati</taxon>
        <taxon>Pseudomonadota</taxon>
        <taxon>Gammaproteobacteria</taxon>
        <taxon>Enterobacterales</taxon>
        <taxon>Morganellaceae</taxon>
        <taxon>Xenorhabdus</taxon>
    </lineage>
</organism>
<feature type="compositionally biased region" description="Basic and acidic residues" evidence="5">
    <location>
        <begin position="38"/>
        <end position="48"/>
    </location>
</feature>
<keyword evidence="2 6" id="KW-0812">Transmembrane</keyword>
<evidence type="ECO:0000256" key="1">
    <source>
        <dbReference type="ARBA" id="ARBA00022475"/>
    </source>
</evidence>
<evidence type="ECO:0000256" key="2">
    <source>
        <dbReference type="ARBA" id="ARBA00022692"/>
    </source>
</evidence>
<dbReference type="InterPro" id="IPR020910">
    <property type="entry name" value="UPF0370"/>
</dbReference>
<protein>
    <submittedName>
        <fullName evidence="7">Uncharacterized protein family (UPF0370)</fullName>
    </submittedName>
</protein>
<keyword evidence="4 6" id="KW-0472">Membrane</keyword>
<dbReference type="STRING" id="53341.SAMN05421579_10346"/>
<evidence type="ECO:0000313" key="8">
    <source>
        <dbReference type="Proteomes" id="UP000199011"/>
    </source>
</evidence>
<dbReference type="RefSeq" id="WP_092517359.1">
    <property type="nucleotide sequence ID" value="NZ_CAWRAH010000048.1"/>
</dbReference>
<dbReference type="EMBL" id="FOVO01000003">
    <property type="protein sequence ID" value="SFN41508.1"/>
    <property type="molecule type" value="Genomic_DNA"/>
</dbReference>
<sequence length="65" mass="7885">MHWLIDYWWIVLLVLIGIIINAIKALNSVDPKSFLDNKRELPPHRDLNDQWDDDEDDWSQKNRKK</sequence>
<reference evidence="8" key="1">
    <citation type="submission" date="2016-10" db="EMBL/GenBank/DDBJ databases">
        <authorList>
            <person name="Varghese N."/>
            <person name="Submissions S."/>
        </authorList>
    </citation>
    <scope>NUCLEOTIDE SEQUENCE [LARGE SCALE GENOMIC DNA]</scope>
    <source>
        <strain evidence="8">DSM 16522</strain>
    </source>
</reference>
<evidence type="ECO:0000256" key="4">
    <source>
        <dbReference type="ARBA" id="ARBA00023136"/>
    </source>
</evidence>
<evidence type="ECO:0000313" key="7">
    <source>
        <dbReference type="EMBL" id="SFN41508.1"/>
    </source>
</evidence>
<dbReference type="Proteomes" id="UP000199011">
    <property type="component" value="Unassembled WGS sequence"/>
</dbReference>
<accession>A0A1I4YTY1</accession>
<gene>
    <name evidence="7" type="ORF">SAMN05421579_10346</name>
</gene>
<evidence type="ECO:0000256" key="6">
    <source>
        <dbReference type="SAM" id="Phobius"/>
    </source>
</evidence>
<dbReference type="NCBIfam" id="NF010185">
    <property type="entry name" value="PRK13664.1"/>
    <property type="match status" value="1"/>
</dbReference>
<proteinExistence type="predicted"/>
<dbReference type="AlphaFoldDB" id="A0A1I4YTY1"/>
<name>A0A1I4YTY1_9GAMM</name>
<feature type="region of interest" description="Disordered" evidence="5">
    <location>
        <begin position="38"/>
        <end position="65"/>
    </location>
</feature>
<keyword evidence="3 6" id="KW-1133">Transmembrane helix</keyword>
<keyword evidence="1" id="KW-1003">Cell membrane</keyword>
<feature type="transmembrane region" description="Helical" evidence="6">
    <location>
        <begin position="6"/>
        <end position="23"/>
    </location>
</feature>
<evidence type="ECO:0000256" key="3">
    <source>
        <dbReference type="ARBA" id="ARBA00022989"/>
    </source>
</evidence>
<dbReference type="Pfam" id="PF13980">
    <property type="entry name" value="UPF0370"/>
    <property type="match status" value="1"/>
</dbReference>